<accession>A0A0S2KMB3</accession>
<dbReference type="PANTHER" id="PTHR12283:SF6">
    <property type="entry name" value="GLUTAMINYL-PEPTIDE CYCLOTRANSFERASE-RELATED"/>
    <property type="match status" value="1"/>
</dbReference>
<dbReference type="EMBL" id="CP013195">
    <property type="protein sequence ID" value="ALO49440.1"/>
    <property type="molecule type" value="Genomic_DNA"/>
</dbReference>
<dbReference type="KEGG" id="peo:AS203_10325"/>
<dbReference type="RefSeq" id="WP_025065202.1">
    <property type="nucleotide sequence ID" value="NZ_CP013195.1"/>
</dbReference>
<feature type="domain" description="Peptidase M28" evidence="3">
    <location>
        <begin position="113"/>
        <end position="336"/>
    </location>
</feature>
<reference evidence="5" key="1">
    <citation type="submission" date="2015-11" db="EMBL/GenBank/DDBJ databases">
        <authorList>
            <person name="Holder M.E."/>
            <person name="Ajami N.J."/>
            <person name="Petrosino J.F."/>
        </authorList>
    </citation>
    <scope>NUCLEOTIDE SEQUENCE [LARGE SCALE GENOMIC DNA]</scope>
    <source>
        <strain evidence="5">F0113</strain>
    </source>
</reference>
<dbReference type="InterPro" id="IPR040234">
    <property type="entry name" value="QC/QCL"/>
</dbReference>
<evidence type="ECO:0000256" key="1">
    <source>
        <dbReference type="ARBA" id="ARBA00022679"/>
    </source>
</evidence>
<proteinExistence type="predicted"/>
<name>A0A0S2KMB3_9BACT</name>
<protein>
    <submittedName>
        <fullName evidence="4">Glutamine cyclotransferase</fullName>
    </submittedName>
</protein>
<dbReference type="STRING" id="76123.AS203_10325"/>
<keyword evidence="1 4" id="KW-0808">Transferase</keyword>
<evidence type="ECO:0000256" key="2">
    <source>
        <dbReference type="ARBA" id="ARBA00023315"/>
    </source>
</evidence>
<dbReference type="OrthoDB" id="9773494at2"/>
<dbReference type="InterPro" id="IPR007484">
    <property type="entry name" value="Peptidase_M28"/>
</dbReference>
<dbReference type="SUPFAM" id="SSF53187">
    <property type="entry name" value="Zn-dependent exopeptidases"/>
    <property type="match status" value="1"/>
</dbReference>
<organism evidence="4 5">
    <name type="scientific">Hoylesella enoeca</name>
    <dbReference type="NCBI Taxonomy" id="76123"/>
    <lineage>
        <taxon>Bacteria</taxon>
        <taxon>Pseudomonadati</taxon>
        <taxon>Bacteroidota</taxon>
        <taxon>Bacteroidia</taxon>
        <taxon>Bacteroidales</taxon>
        <taxon>Prevotellaceae</taxon>
        <taxon>Hoylesella</taxon>
    </lineage>
</organism>
<evidence type="ECO:0000313" key="4">
    <source>
        <dbReference type="EMBL" id="ALO49440.1"/>
    </source>
</evidence>
<dbReference type="Gene3D" id="3.40.630.10">
    <property type="entry name" value="Zn peptidases"/>
    <property type="match status" value="1"/>
</dbReference>
<dbReference type="GO" id="GO:0008270">
    <property type="term" value="F:zinc ion binding"/>
    <property type="evidence" value="ECO:0007669"/>
    <property type="project" value="TreeGrafter"/>
</dbReference>
<evidence type="ECO:0000313" key="5">
    <source>
        <dbReference type="Proteomes" id="UP000056252"/>
    </source>
</evidence>
<keyword evidence="5" id="KW-1185">Reference proteome</keyword>
<dbReference type="eggNOG" id="COG2234">
    <property type="taxonomic scope" value="Bacteria"/>
</dbReference>
<dbReference type="Pfam" id="PF04389">
    <property type="entry name" value="Peptidase_M28"/>
    <property type="match status" value="1"/>
</dbReference>
<sequence>MKKRTIIMSSIIALLVVVALSYKPLMAHLDERNKSATVEEAEKPNPLGPAFNADSAYTFVKMQCDFGPRTMNSTAHDRCAAWIISQFKQYGCETEVQKATLKGYDGTALQSQNIIARFNPTAPVRVLLCAHWDARPWADNDPDSINWRKPILAANDGASGVAVMMEIARLISTDKQLKIGVDFICFDAEDWGTPRWANVEDNEDSWALGAQYFARNFRLNPRPRFGILLDMVGGQGAKFYQEAMSAQYAPEVLQKVWQAARQAGFGSYFPMSKGGMITDDHVPLNKIANIPTIDIIPYYPDCVQSSFGPTWHTVSDDLAHIDPQTLKAVGQTIIQVLYQLPMED</sequence>
<evidence type="ECO:0000259" key="3">
    <source>
        <dbReference type="Pfam" id="PF04389"/>
    </source>
</evidence>
<keyword evidence="2" id="KW-0012">Acyltransferase</keyword>
<dbReference type="Proteomes" id="UP000056252">
    <property type="component" value="Chromosome"/>
</dbReference>
<gene>
    <name evidence="4" type="ORF">AS203_10325</name>
</gene>
<dbReference type="GO" id="GO:0016603">
    <property type="term" value="F:glutaminyl-peptide cyclotransferase activity"/>
    <property type="evidence" value="ECO:0007669"/>
    <property type="project" value="TreeGrafter"/>
</dbReference>
<dbReference type="AlphaFoldDB" id="A0A0S2KMB3"/>
<dbReference type="PANTHER" id="PTHR12283">
    <property type="entry name" value="GLUTAMINYL-PEPTIDE CYCLOTRANSFERASE"/>
    <property type="match status" value="1"/>
</dbReference>